<dbReference type="AlphaFoldDB" id="A0AAQ3WQ66"/>
<sequence length="139" mass="14482">MAASSAIRLRDIRPHAPPSSRYTPAPTPGGRRPGRRPDFFSSGEAKYDGRGKGGVRGEADARGVRGGGRGAGGRDKGGGQGLRLFFPCLAAVLGCPATTPRSKTSPGQSYVEDDVSPTKLRAKGSFCLAVSSCHVQNKR</sequence>
<feature type="compositionally biased region" description="Low complexity" evidence="1">
    <location>
        <begin position="21"/>
        <end position="30"/>
    </location>
</feature>
<feature type="region of interest" description="Disordered" evidence="1">
    <location>
        <begin position="1"/>
        <end position="79"/>
    </location>
</feature>
<gene>
    <name evidence="2" type="ORF">U9M48_018293</name>
</gene>
<feature type="compositionally biased region" description="Polar residues" evidence="1">
    <location>
        <begin position="99"/>
        <end position="108"/>
    </location>
</feature>
<feature type="region of interest" description="Disordered" evidence="1">
    <location>
        <begin position="97"/>
        <end position="116"/>
    </location>
</feature>
<feature type="compositionally biased region" description="Basic and acidic residues" evidence="1">
    <location>
        <begin position="45"/>
        <end position="63"/>
    </location>
</feature>
<reference evidence="2 3" key="1">
    <citation type="submission" date="2024-02" db="EMBL/GenBank/DDBJ databases">
        <title>High-quality chromosome-scale genome assembly of Pensacola bahiagrass (Paspalum notatum Flugge var. saurae).</title>
        <authorList>
            <person name="Vega J.M."/>
            <person name="Podio M."/>
            <person name="Orjuela J."/>
            <person name="Siena L.A."/>
            <person name="Pessino S.C."/>
            <person name="Combes M.C."/>
            <person name="Mariac C."/>
            <person name="Albertini E."/>
            <person name="Pupilli F."/>
            <person name="Ortiz J.P.A."/>
            <person name="Leblanc O."/>
        </authorList>
    </citation>
    <scope>NUCLEOTIDE SEQUENCE [LARGE SCALE GENOMIC DNA]</scope>
    <source>
        <strain evidence="2">R1</strain>
        <tissue evidence="2">Leaf</tissue>
    </source>
</reference>
<keyword evidence="3" id="KW-1185">Reference proteome</keyword>
<evidence type="ECO:0000313" key="3">
    <source>
        <dbReference type="Proteomes" id="UP001341281"/>
    </source>
</evidence>
<dbReference type="EMBL" id="CP144748">
    <property type="protein sequence ID" value="WVZ69520.1"/>
    <property type="molecule type" value="Genomic_DNA"/>
</dbReference>
<dbReference type="Proteomes" id="UP001341281">
    <property type="component" value="Chromosome 04"/>
</dbReference>
<organism evidence="2 3">
    <name type="scientific">Paspalum notatum var. saurae</name>
    <dbReference type="NCBI Taxonomy" id="547442"/>
    <lineage>
        <taxon>Eukaryota</taxon>
        <taxon>Viridiplantae</taxon>
        <taxon>Streptophyta</taxon>
        <taxon>Embryophyta</taxon>
        <taxon>Tracheophyta</taxon>
        <taxon>Spermatophyta</taxon>
        <taxon>Magnoliopsida</taxon>
        <taxon>Liliopsida</taxon>
        <taxon>Poales</taxon>
        <taxon>Poaceae</taxon>
        <taxon>PACMAD clade</taxon>
        <taxon>Panicoideae</taxon>
        <taxon>Andropogonodae</taxon>
        <taxon>Paspaleae</taxon>
        <taxon>Paspalinae</taxon>
        <taxon>Paspalum</taxon>
    </lineage>
</organism>
<accession>A0AAQ3WQ66</accession>
<proteinExistence type="predicted"/>
<name>A0AAQ3WQ66_PASNO</name>
<evidence type="ECO:0000256" key="1">
    <source>
        <dbReference type="SAM" id="MobiDB-lite"/>
    </source>
</evidence>
<protein>
    <submittedName>
        <fullName evidence="2">Uncharacterized protein</fullName>
    </submittedName>
</protein>
<evidence type="ECO:0000313" key="2">
    <source>
        <dbReference type="EMBL" id="WVZ69520.1"/>
    </source>
</evidence>